<dbReference type="HOGENOM" id="CLU_2339248_0_0_1"/>
<dbReference type="Proteomes" id="UP000054018">
    <property type="component" value="Unassembled WGS sequence"/>
</dbReference>
<reference evidence="4" key="2">
    <citation type="submission" date="2015-01" db="EMBL/GenBank/DDBJ databases">
        <title>Evolutionary Origins and Diversification of the Mycorrhizal Mutualists.</title>
        <authorList>
            <consortium name="DOE Joint Genome Institute"/>
            <consortium name="Mycorrhizal Genomics Consortium"/>
            <person name="Kohler A."/>
            <person name="Kuo A."/>
            <person name="Nagy L.G."/>
            <person name="Floudas D."/>
            <person name="Copeland A."/>
            <person name="Barry K.W."/>
            <person name="Cichocki N."/>
            <person name="Veneault-Fourrey C."/>
            <person name="LaButti K."/>
            <person name="Lindquist E.A."/>
            <person name="Lipzen A."/>
            <person name="Lundell T."/>
            <person name="Morin E."/>
            <person name="Murat C."/>
            <person name="Riley R."/>
            <person name="Ohm R."/>
            <person name="Sun H."/>
            <person name="Tunlid A."/>
            <person name="Henrissat B."/>
            <person name="Grigoriev I.V."/>
            <person name="Hibbett D.S."/>
            <person name="Martin F."/>
        </authorList>
    </citation>
    <scope>NUCLEOTIDE SEQUENCE [LARGE SCALE GENOMIC DNA]</scope>
    <source>
        <strain evidence="4">441</strain>
    </source>
</reference>
<dbReference type="EMBL" id="KN833744">
    <property type="protein sequence ID" value="KIK21976.1"/>
    <property type="molecule type" value="Genomic_DNA"/>
</dbReference>
<feature type="transmembrane region" description="Helical" evidence="2">
    <location>
        <begin position="40"/>
        <end position="61"/>
    </location>
</feature>
<accession>A0A0C9YZ06</accession>
<evidence type="ECO:0000313" key="4">
    <source>
        <dbReference type="Proteomes" id="UP000054018"/>
    </source>
</evidence>
<evidence type="ECO:0000256" key="1">
    <source>
        <dbReference type="SAM" id="MobiDB-lite"/>
    </source>
</evidence>
<feature type="non-terminal residue" evidence="3">
    <location>
        <position position="99"/>
    </location>
</feature>
<reference evidence="3 4" key="1">
    <citation type="submission" date="2014-04" db="EMBL/GenBank/DDBJ databases">
        <authorList>
            <consortium name="DOE Joint Genome Institute"/>
            <person name="Kuo A."/>
            <person name="Kohler A."/>
            <person name="Costa M.D."/>
            <person name="Nagy L.G."/>
            <person name="Floudas D."/>
            <person name="Copeland A."/>
            <person name="Barry K.W."/>
            <person name="Cichocki N."/>
            <person name="Veneault-Fourrey C."/>
            <person name="LaButti K."/>
            <person name="Lindquist E.A."/>
            <person name="Lipzen A."/>
            <person name="Lundell T."/>
            <person name="Morin E."/>
            <person name="Murat C."/>
            <person name="Sun H."/>
            <person name="Tunlid A."/>
            <person name="Henrissat B."/>
            <person name="Grigoriev I.V."/>
            <person name="Hibbett D.S."/>
            <person name="Martin F."/>
            <person name="Nordberg H.P."/>
            <person name="Cantor M.N."/>
            <person name="Hua S.X."/>
        </authorList>
    </citation>
    <scope>NUCLEOTIDE SEQUENCE [LARGE SCALE GENOMIC DNA]</scope>
    <source>
        <strain evidence="3 4">441</strain>
    </source>
</reference>
<keyword evidence="2" id="KW-0472">Membrane</keyword>
<gene>
    <name evidence="3" type="ORF">PISMIDRAFT_680726</name>
</gene>
<feature type="region of interest" description="Disordered" evidence="1">
    <location>
        <begin position="80"/>
        <end position="99"/>
    </location>
</feature>
<organism evidence="3 4">
    <name type="scientific">Pisolithus microcarpus 441</name>
    <dbReference type="NCBI Taxonomy" id="765257"/>
    <lineage>
        <taxon>Eukaryota</taxon>
        <taxon>Fungi</taxon>
        <taxon>Dikarya</taxon>
        <taxon>Basidiomycota</taxon>
        <taxon>Agaricomycotina</taxon>
        <taxon>Agaricomycetes</taxon>
        <taxon>Agaricomycetidae</taxon>
        <taxon>Boletales</taxon>
        <taxon>Sclerodermatineae</taxon>
        <taxon>Pisolithaceae</taxon>
        <taxon>Pisolithus</taxon>
    </lineage>
</organism>
<name>A0A0C9YZ06_9AGAM</name>
<dbReference type="AlphaFoldDB" id="A0A0C9YZ06"/>
<evidence type="ECO:0000256" key="2">
    <source>
        <dbReference type="SAM" id="Phobius"/>
    </source>
</evidence>
<sequence>MSKGGVDWIVQERTQAIGHLTCAILVLFPGAIIIHDAKVILIADFPILAFWLTVATMLPAATLTSSIRVSKTTVTIKSRNSRTPECKHCHGDRDRSLRG</sequence>
<feature type="compositionally biased region" description="Basic and acidic residues" evidence="1">
    <location>
        <begin position="82"/>
        <end position="99"/>
    </location>
</feature>
<keyword evidence="2" id="KW-1133">Transmembrane helix</keyword>
<keyword evidence="2" id="KW-0812">Transmembrane</keyword>
<feature type="transmembrane region" description="Helical" evidence="2">
    <location>
        <begin position="16"/>
        <end position="34"/>
    </location>
</feature>
<keyword evidence="4" id="KW-1185">Reference proteome</keyword>
<evidence type="ECO:0000313" key="3">
    <source>
        <dbReference type="EMBL" id="KIK21976.1"/>
    </source>
</evidence>
<proteinExistence type="predicted"/>
<protein>
    <submittedName>
        <fullName evidence="3">Uncharacterized protein</fullName>
    </submittedName>
</protein>